<feature type="domain" description="ABC transporter" evidence="4">
    <location>
        <begin position="2"/>
        <end position="234"/>
    </location>
</feature>
<dbReference type="Proteomes" id="UP000198767">
    <property type="component" value="Unassembled WGS sequence"/>
</dbReference>
<dbReference type="InterPro" id="IPR003439">
    <property type="entry name" value="ABC_transporter-like_ATP-bd"/>
</dbReference>
<proteinExistence type="predicted"/>
<accession>A0A1G5QGB1</accession>
<dbReference type="InterPro" id="IPR051120">
    <property type="entry name" value="ABC_AA/LPS_Transport"/>
</dbReference>
<dbReference type="STRING" id="1156985.SAMN04488118_10451"/>
<dbReference type="GO" id="GO:0016887">
    <property type="term" value="F:ATP hydrolysis activity"/>
    <property type="evidence" value="ECO:0007669"/>
    <property type="project" value="InterPro"/>
</dbReference>
<evidence type="ECO:0000259" key="4">
    <source>
        <dbReference type="PROSITE" id="PS50893"/>
    </source>
</evidence>
<keyword evidence="6" id="KW-1185">Reference proteome</keyword>
<dbReference type="AlphaFoldDB" id="A0A1G5QGB1"/>
<dbReference type="RefSeq" id="WP_090217725.1">
    <property type="nucleotide sequence ID" value="NZ_FMWG01000004.1"/>
</dbReference>
<sequence length="234" mass="25002">MIEITDVTVKYGGVVALDSVSLKIAEDVVGLIGPNGAGKTTLTNAFSGFAPVTDGSIVVNGTNLFDLAPHKRTRWGLARSFQKVQIVPDLTVEEHLKAVLDGKGIGKAQRVGAISKALDFVGIGDIRLKQGRALNPYQRRMTEIAKCLIGGPRVVLLDEPGGGLSEAEMQHLRDIIRGIHPEFGAQILLVDHDVDLIRDVCAATAVLDFGKLIAFGPTEEVLADEVVKTAYLGR</sequence>
<dbReference type="GO" id="GO:0005524">
    <property type="term" value="F:ATP binding"/>
    <property type="evidence" value="ECO:0007669"/>
    <property type="project" value="UniProtKB-KW"/>
</dbReference>
<dbReference type="PANTHER" id="PTHR45772:SF1">
    <property type="entry name" value="ABC TRANSPORTER ATP-BINDING PROTEIN"/>
    <property type="match status" value="1"/>
</dbReference>
<gene>
    <name evidence="5" type="ORF">SAMN04488118_10451</name>
</gene>
<dbReference type="OrthoDB" id="9806149at2"/>
<dbReference type="Gene3D" id="3.40.50.300">
    <property type="entry name" value="P-loop containing nucleotide triphosphate hydrolases"/>
    <property type="match status" value="1"/>
</dbReference>
<keyword evidence="3 5" id="KW-0067">ATP-binding</keyword>
<evidence type="ECO:0000256" key="1">
    <source>
        <dbReference type="ARBA" id="ARBA00022448"/>
    </source>
</evidence>
<reference evidence="5 6" key="1">
    <citation type="submission" date="2016-10" db="EMBL/GenBank/DDBJ databases">
        <authorList>
            <person name="de Groot N.N."/>
        </authorList>
    </citation>
    <scope>NUCLEOTIDE SEQUENCE [LARGE SCALE GENOMIC DNA]</scope>
    <source>
        <strain evidence="5 6">U95</strain>
    </source>
</reference>
<dbReference type="PROSITE" id="PS50893">
    <property type="entry name" value="ABC_TRANSPORTER_2"/>
    <property type="match status" value="1"/>
</dbReference>
<evidence type="ECO:0000313" key="6">
    <source>
        <dbReference type="Proteomes" id="UP000198767"/>
    </source>
</evidence>
<keyword evidence="1" id="KW-0813">Transport</keyword>
<evidence type="ECO:0000313" key="5">
    <source>
        <dbReference type="EMBL" id="SCZ60239.1"/>
    </source>
</evidence>
<dbReference type="InterPro" id="IPR003593">
    <property type="entry name" value="AAA+_ATPase"/>
</dbReference>
<dbReference type="SUPFAM" id="SSF52540">
    <property type="entry name" value="P-loop containing nucleoside triphosphate hydrolases"/>
    <property type="match status" value="1"/>
</dbReference>
<keyword evidence="2" id="KW-0547">Nucleotide-binding</keyword>
<protein>
    <submittedName>
        <fullName evidence="5">Amino acid/amide ABC transporter ATP-binding protein 1, HAAT family</fullName>
    </submittedName>
</protein>
<dbReference type="SMART" id="SM00382">
    <property type="entry name" value="AAA"/>
    <property type="match status" value="1"/>
</dbReference>
<name>A0A1G5QGB1_9RHOB</name>
<dbReference type="EMBL" id="FMWG01000004">
    <property type="protein sequence ID" value="SCZ60239.1"/>
    <property type="molecule type" value="Genomic_DNA"/>
</dbReference>
<dbReference type="PANTHER" id="PTHR45772">
    <property type="entry name" value="CONSERVED COMPONENT OF ABC TRANSPORTER FOR NATURAL AMINO ACIDS-RELATED"/>
    <property type="match status" value="1"/>
</dbReference>
<organism evidence="5 6">
    <name type="scientific">Epibacterium ulvae</name>
    <dbReference type="NCBI Taxonomy" id="1156985"/>
    <lineage>
        <taxon>Bacteria</taxon>
        <taxon>Pseudomonadati</taxon>
        <taxon>Pseudomonadota</taxon>
        <taxon>Alphaproteobacteria</taxon>
        <taxon>Rhodobacterales</taxon>
        <taxon>Roseobacteraceae</taxon>
        <taxon>Epibacterium</taxon>
    </lineage>
</organism>
<dbReference type="Pfam" id="PF00005">
    <property type="entry name" value="ABC_tran"/>
    <property type="match status" value="1"/>
</dbReference>
<dbReference type="InterPro" id="IPR027417">
    <property type="entry name" value="P-loop_NTPase"/>
</dbReference>
<evidence type="ECO:0000256" key="3">
    <source>
        <dbReference type="ARBA" id="ARBA00022840"/>
    </source>
</evidence>
<dbReference type="GO" id="GO:0005886">
    <property type="term" value="C:plasma membrane"/>
    <property type="evidence" value="ECO:0007669"/>
    <property type="project" value="TreeGrafter"/>
</dbReference>
<evidence type="ECO:0000256" key="2">
    <source>
        <dbReference type="ARBA" id="ARBA00022741"/>
    </source>
</evidence>